<dbReference type="RefSeq" id="WP_203989697.1">
    <property type="nucleotide sequence ID" value="NZ_BOPG01000012.1"/>
</dbReference>
<protein>
    <submittedName>
        <fullName evidence="1">Uncharacterized protein</fullName>
    </submittedName>
</protein>
<proteinExistence type="predicted"/>
<reference evidence="1" key="1">
    <citation type="submission" date="2021-01" db="EMBL/GenBank/DDBJ databases">
        <title>Whole genome shotgun sequence of Virgisporangium aurantiacum NBRC 16421.</title>
        <authorList>
            <person name="Komaki H."/>
            <person name="Tamura T."/>
        </authorList>
    </citation>
    <scope>NUCLEOTIDE SEQUENCE</scope>
    <source>
        <strain evidence="1">NBRC 16421</strain>
    </source>
</reference>
<dbReference type="Proteomes" id="UP000612585">
    <property type="component" value="Unassembled WGS sequence"/>
</dbReference>
<accession>A0A8J4DXG4</accession>
<evidence type="ECO:0000313" key="1">
    <source>
        <dbReference type="EMBL" id="GIJ54520.1"/>
    </source>
</evidence>
<gene>
    <name evidence="1" type="ORF">Vau01_020360</name>
</gene>
<dbReference type="AlphaFoldDB" id="A0A8J4DXG4"/>
<dbReference type="EMBL" id="BOPG01000012">
    <property type="protein sequence ID" value="GIJ54520.1"/>
    <property type="molecule type" value="Genomic_DNA"/>
</dbReference>
<evidence type="ECO:0000313" key="2">
    <source>
        <dbReference type="Proteomes" id="UP000612585"/>
    </source>
</evidence>
<keyword evidence="2" id="KW-1185">Reference proteome</keyword>
<comment type="caution">
    <text evidence="1">The sequence shown here is derived from an EMBL/GenBank/DDBJ whole genome shotgun (WGS) entry which is preliminary data.</text>
</comment>
<organism evidence="1 2">
    <name type="scientific">Virgisporangium aurantiacum</name>
    <dbReference type="NCBI Taxonomy" id="175570"/>
    <lineage>
        <taxon>Bacteria</taxon>
        <taxon>Bacillati</taxon>
        <taxon>Actinomycetota</taxon>
        <taxon>Actinomycetes</taxon>
        <taxon>Micromonosporales</taxon>
        <taxon>Micromonosporaceae</taxon>
        <taxon>Virgisporangium</taxon>
    </lineage>
</organism>
<name>A0A8J4DXG4_9ACTN</name>
<sequence>MDTRAAAAALRLIARGFTDLADALDDEPAVPEDDRIAAVLDEWGSRGLTREEASALFRRHGFAPQTAGGWARGDWIETRDGLRYASARSREWLRERTA</sequence>